<feature type="region of interest" description="Disordered" evidence="1">
    <location>
        <begin position="154"/>
        <end position="235"/>
    </location>
</feature>
<feature type="compositionally biased region" description="Polar residues" evidence="1">
    <location>
        <begin position="212"/>
        <end position="231"/>
    </location>
</feature>
<keyword evidence="2" id="KW-0812">Transmembrane</keyword>
<feature type="compositionally biased region" description="Polar residues" evidence="1">
    <location>
        <begin position="20"/>
        <end position="34"/>
    </location>
</feature>
<dbReference type="Proteomes" id="UP000069940">
    <property type="component" value="Unassembled WGS sequence"/>
</dbReference>
<dbReference type="RefSeq" id="XP_029717896.2">
    <property type="nucleotide sequence ID" value="XM_029862036.2"/>
</dbReference>
<sequence>MEKQKKCDSETKIDLAKKTGSLSSANRESTSSALQEGVVQASSRPPQRSTTRRAQQHIDAAPLPATDSREERKANGRFIAVCVALFLVFLGIYHAWLRRTAVVAGVIVPVLIMLLYTAWVLYSAKRHKRKMMLLRNAASLNSVNCLDKDSVAPHSDVPLKTKENLQTPNSNSQKTGSVRYSNINEIPSTSSRSHSKDTNLRKHEQHDRSRSGAANKSSVKVLPRQQSSITPMSLKEIPQQRRLSLDPHMAHMIVKNELDKDRHGSLRSVENAKGNKKPKSNKEKVGFTIY</sequence>
<evidence type="ECO:0008006" key="5">
    <source>
        <dbReference type="Google" id="ProtNLM"/>
    </source>
</evidence>
<proteinExistence type="predicted"/>
<reference evidence="4" key="1">
    <citation type="journal article" date="2015" name="Proc. Natl. Acad. Sci. U.S.A.">
        <title>Genome sequence of the Asian Tiger mosquito, Aedes albopictus, reveals insights into its biology, genetics, and evolution.</title>
        <authorList>
            <person name="Chen X.G."/>
            <person name="Jiang X."/>
            <person name="Gu J."/>
            <person name="Xu M."/>
            <person name="Wu Y."/>
            <person name="Deng Y."/>
            <person name="Zhang C."/>
            <person name="Bonizzoni M."/>
            <person name="Dermauw W."/>
            <person name="Vontas J."/>
            <person name="Armbruster P."/>
            <person name="Huang X."/>
            <person name="Yang Y."/>
            <person name="Zhang H."/>
            <person name="He W."/>
            <person name="Peng H."/>
            <person name="Liu Y."/>
            <person name="Wu K."/>
            <person name="Chen J."/>
            <person name="Lirakis M."/>
            <person name="Topalis P."/>
            <person name="Van Leeuwen T."/>
            <person name="Hall A.B."/>
            <person name="Jiang X."/>
            <person name="Thorpe C."/>
            <person name="Mueller R.L."/>
            <person name="Sun C."/>
            <person name="Waterhouse R.M."/>
            <person name="Yan G."/>
            <person name="Tu Z.J."/>
            <person name="Fang X."/>
            <person name="James A.A."/>
        </authorList>
    </citation>
    <scope>NUCLEOTIDE SEQUENCE [LARGE SCALE GENOMIC DNA]</scope>
    <source>
        <strain evidence="4">Foshan</strain>
    </source>
</reference>
<keyword evidence="2" id="KW-0472">Membrane</keyword>
<dbReference type="EnsemblMetazoa" id="AALFPA23_014896.R21597">
    <property type="protein sequence ID" value="AALFPA23_014896.P21597"/>
    <property type="gene ID" value="AALFPA23_014896"/>
</dbReference>
<keyword evidence="2" id="KW-1133">Transmembrane helix</keyword>
<feature type="compositionally biased region" description="Polar residues" evidence="1">
    <location>
        <begin position="164"/>
        <end position="192"/>
    </location>
</feature>
<accession>A0ABM1Z432</accession>
<feature type="transmembrane region" description="Helical" evidence="2">
    <location>
        <begin position="102"/>
        <end position="122"/>
    </location>
</feature>
<feature type="compositionally biased region" description="Basic and acidic residues" evidence="1">
    <location>
        <begin position="194"/>
        <end position="210"/>
    </location>
</feature>
<evidence type="ECO:0000313" key="3">
    <source>
        <dbReference type="EnsemblMetazoa" id="AALFPA23_014896.P21597"/>
    </source>
</evidence>
<feature type="region of interest" description="Disordered" evidence="1">
    <location>
        <begin position="18"/>
        <end position="69"/>
    </location>
</feature>
<name>A0ABM1Z432_AEDAL</name>
<feature type="transmembrane region" description="Helical" evidence="2">
    <location>
        <begin position="78"/>
        <end position="96"/>
    </location>
</feature>
<feature type="compositionally biased region" description="Basic and acidic residues" evidence="1">
    <location>
        <begin position="280"/>
        <end position="290"/>
    </location>
</feature>
<keyword evidence="4" id="KW-1185">Reference proteome</keyword>
<reference evidence="3" key="2">
    <citation type="submission" date="2025-05" db="UniProtKB">
        <authorList>
            <consortium name="EnsemblMetazoa"/>
        </authorList>
    </citation>
    <scope>IDENTIFICATION</scope>
    <source>
        <strain evidence="3">Foshan</strain>
    </source>
</reference>
<evidence type="ECO:0000256" key="1">
    <source>
        <dbReference type="SAM" id="MobiDB-lite"/>
    </source>
</evidence>
<evidence type="ECO:0000313" key="4">
    <source>
        <dbReference type="Proteomes" id="UP000069940"/>
    </source>
</evidence>
<feature type="compositionally biased region" description="Basic and acidic residues" evidence="1">
    <location>
        <begin position="154"/>
        <end position="163"/>
    </location>
</feature>
<evidence type="ECO:0000256" key="2">
    <source>
        <dbReference type="SAM" id="Phobius"/>
    </source>
</evidence>
<dbReference type="GeneID" id="115260742"/>
<organism evidence="3 4">
    <name type="scientific">Aedes albopictus</name>
    <name type="common">Asian tiger mosquito</name>
    <name type="synonym">Stegomyia albopicta</name>
    <dbReference type="NCBI Taxonomy" id="7160"/>
    <lineage>
        <taxon>Eukaryota</taxon>
        <taxon>Metazoa</taxon>
        <taxon>Ecdysozoa</taxon>
        <taxon>Arthropoda</taxon>
        <taxon>Hexapoda</taxon>
        <taxon>Insecta</taxon>
        <taxon>Pterygota</taxon>
        <taxon>Neoptera</taxon>
        <taxon>Endopterygota</taxon>
        <taxon>Diptera</taxon>
        <taxon>Nematocera</taxon>
        <taxon>Culicoidea</taxon>
        <taxon>Culicidae</taxon>
        <taxon>Culicinae</taxon>
        <taxon>Aedini</taxon>
        <taxon>Aedes</taxon>
        <taxon>Stegomyia</taxon>
    </lineage>
</organism>
<protein>
    <recommendedName>
        <fullName evidence="5">Secreted protein</fullName>
    </recommendedName>
</protein>
<feature type="region of interest" description="Disordered" evidence="1">
    <location>
        <begin position="257"/>
        <end position="290"/>
    </location>
</feature>